<evidence type="ECO:0000256" key="1">
    <source>
        <dbReference type="SAM" id="MobiDB-lite"/>
    </source>
</evidence>
<feature type="compositionally biased region" description="Low complexity" evidence="1">
    <location>
        <begin position="63"/>
        <end position="81"/>
    </location>
</feature>
<sequence length="389" mass="42017">MMKQAWPDLVERFEGAERAKAEAAAARAAKKEAKARDKNPRVSAAQQNLMASVFKVVKNPPQSSEQAAATACPAEQAAAEQSKQRPPQSKAEKSKQQLPQGEAQQAAATTCPTSSKPSGNHEERDYQARGGSQRRQQQQQKQPQLKQQQQKHGPLDEFFTSQSRGGGEQSGALQGTHAAMQGVQRSQAQVLERAPHTKQGQVPGELDGQGGSLTLAQRLQAKKQAWQRGLEQQIASSHNHDVSGVESEQQQHHTHHHECQELCKLGSEQHSPSASFSSKALQAQQPVSPLSPCKRAPASLHSPSKRLAADEERQRPASSSGTASSARACLFGTGDQEFSSGRARGAQPQPHASRKQAPEKSKAAKVRGLQEQRSQKQALPEVIVISDSD</sequence>
<gene>
    <name evidence="2" type="ORF">DTER00134_LOCUS8426</name>
</gene>
<dbReference type="EMBL" id="HBIP01014504">
    <property type="protein sequence ID" value="CAE0493353.1"/>
    <property type="molecule type" value="Transcribed_RNA"/>
</dbReference>
<feature type="compositionally biased region" description="Low complexity" evidence="1">
    <location>
        <begin position="317"/>
        <end position="328"/>
    </location>
</feature>
<reference evidence="2" key="1">
    <citation type="submission" date="2021-01" db="EMBL/GenBank/DDBJ databases">
        <authorList>
            <person name="Corre E."/>
            <person name="Pelletier E."/>
            <person name="Niang G."/>
            <person name="Scheremetjew M."/>
            <person name="Finn R."/>
            <person name="Kale V."/>
            <person name="Holt S."/>
            <person name="Cochrane G."/>
            <person name="Meng A."/>
            <person name="Brown T."/>
            <person name="Cohen L."/>
        </authorList>
    </citation>
    <scope>NUCLEOTIDE SEQUENCE</scope>
    <source>
        <strain evidence="2">CCMP1320</strain>
    </source>
</reference>
<organism evidence="2">
    <name type="scientific">Dunaliella tertiolecta</name>
    <name type="common">Green alga</name>
    <dbReference type="NCBI Taxonomy" id="3047"/>
    <lineage>
        <taxon>Eukaryota</taxon>
        <taxon>Viridiplantae</taxon>
        <taxon>Chlorophyta</taxon>
        <taxon>core chlorophytes</taxon>
        <taxon>Chlorophyceae</taxon>
        <taxon>CS clade</taxon>
        <taxon>Chlamydomonadales</taxon>
        <taxon>Dunaliellaceae</taxon>
        <taxon>Dunaliella</taxon>
    </lineage>
</organism>
<feature type="compositionally biased region" description="Polar residues" evidence="1">
    <location>
        <begin position="96"/>
        <end position="118"/>
    </location>
</feature>
<feature type="compositionally biased region" description="Basic and acidic residues" evidence="1">
    <location>
        <begin position="356"/>
        <end position="374"/>
    </location>
</feature>
<feature type="region of interest" description="Disordered" evidence="1">
    <location>
        <begin position="55"/>
        <end position="389"/>
    </location>
</feature>
<feature type="compositionally biased region" description="Low complexity" evidence="1">
    <location>
        <begin position="133"/>
        <end position="151"/>
    </location>
</feature>
<protein>
    <submittedName>
        <fullName evidence="2">Uncharacterized protein</fullName>
    </submittedName>
</protein>
<accession>A0A7S3QUX4</accession>
<proteinExistence type="predicted"/>
<name>A0A7S3QUX4_DUNTE</name>
<dbReference type="AlphaFoldDB" id="A0A7S3QUX4"/>
<evidence type="ECO:0000313" key="2">
    <source>
        <dbReference type="EMBL" id="CAE0493353.1"/>
    </source>
</evidence>
<feature type="compositionally biased region" description="Polar residues" evidence="1">
    <location>
        <begin position="268"/>
        <end position="288"/>
    </location>
</feature>